<evidence type="ECO:0000313" key="8">
    <source>
        <dbReference type="EMBL" id="WWC61950.1"/>
    </source>
</evidence>
<dbReference type="Pfam" id="PF04082">
    <property type="entry name" value="Fungal_trans"/>
    <property type="match status" value="1"/>
</dbReference>
<dbReference type="GO" id="GO:0005634">
    <property type="term" value="C:nucleus"/>
    <property type="evidence" value="ECO:0007669"/>
    <property type="project" value="UniProtKB-SubCell"/>
</dbReference>
<gene>
    <name evidence="8" type="ORF">I303_104536</name>
</gene>
<reference evidence="8" key="1">
    <citation type="submission" date="2013-07" db="EMBL/GenBank/DDBJ databases">
        <authorList>
            <consortium name="The Broad Institute Genome Sequencing Platform"/>
            <person name="Cuomo C."/>
            <person name="Litvintseva A."/>
            <person name="Chen Y."/>
            <person name="Heitman J."/>
            <person name="Sun S."/>
            <person name="Springer D."/>
            <person name="Dromer F."/>
            <person name="Young S.K."/>
            <person name="Zeng Q."/>
            <person name="Gargeya S."/>
            <person name="Fitzgerald M."/>
            <person name="Abouelleil A."/>
            <person name="Alvarado L."/>
            <person name="Berlin A.M."/>
            <person name="Chapman S.B."/>
            <person name="Dewar J."/>
            <person name="Goldberg J."/>
            <person name="Griggs A."/>
            <person name="Gujja S."/>
            <person name="Hansen M."/>
            <person name="Howarth C."/>
            <person name="Imamovic A."/>
            <person name="Larimer J."/>
            <person name="McCowan C."/>
            <person name="Murphy C."/>
            <person name="Pearson M."/>
            <person name="Priest M."/>
            <person name="Roberts A."/>
            <person name="Saif S."/>
            <person name="Shea T."/>
            <person name="Sykes S."/>
            <person name="Wortman J."/>
            <person name="Nusbaum C."/>
            <person name="Birren B."/>
        </authorList>
    </citation>
    <scope>NUCLEOTIDE SEQUENCE</scope>
    <source>
        <strain evidence="8">CBS 10117</strain>
    </source>
</reference>
<evidence type="ECO:0000256" key="1">
    <source>
        <dbReference type="ARBA" id="ARBA00004123"/>
    </source>
</evidence>
<dbReference type="GO" id="GO:0000981">
    <property type="term" value="F:DNA-binding transcription factor activity, RNA polymerase II-specific"/>
    <property type="evidence" value="ECO:0007669"/>
    <property type="project" value="InterPro"/>
</dbReference>
<evidence type="ECO:0000256" key="4">
    <source>
        <dbReference type="ARBA" id="ARBA00023163"/>
    </source>
</evidence>
<feature type="domain" description="Zn(2)-C6 fungal-type" evidence="7">
    <location>
        <begin position="40"/>
        <end position="70"/>
    </location>
</feature>
<dbReference type="GO" id="GO:0003677">
    <property type="term" value="F:DNA binding"/>
    <property type="evidence" value="ECO:0007669"/>
    <property type="project" value="InterPro"/>
</dbReference>
<evidence type="ECO:0000256" key="2">
    <source>
        <dbReference type="ARBA" id="ARBA00022723"/>
    </source>
</evidence>
<dbReference type="GeneID" id="28968185"/>
<evidence type="ECO:0000313" key="9">
    <source>
        <dbReference type="Proteomes" id="UP000078595"/>
    </source>
</evidence>
<evidence type="ECO:0000259" key="7">
    <source>
        <dbReference type="PROSITE" id="PS50048"/>
    </source>
</evidence>
<dbReference type="KEGG" id="kdj:28968185"/>
<dbReference type="CDD" id="cd12148">
    <property type="entry name" value="fungal_TF_MHR"/>
    <property type="match status" value="1"/>
</dbReference>
<organism evidence="8 9">
    <name type="scientific">Kwoniella dejecticola CBS 10117</name>
    <dbReference type="NCBI Taxonomy" id="1296121"/>
    <lineage>
        <taxon>Eukaryota</taxon>
        <taxon>Fungi</taxon>
        <taxon>Dikarya</taxon>
        <taxon>Basidiomycota</taxon>
        <taxon>Agaricomycotina</taxon>
        <taxon>Tremellomycetes</taxon>
        <taxon>Tremellales</taxon>
        <taxon>Cryptococcaceae</taxon>
        <taxon>Kwoniella</taxon>
    </lineage>
</organism>
<dbReference type="PROSITE" id="PS00463">
    <property type="entry name" value="ZN2_CY6_FUNGAL_1"/>
    <property type="match status" value="1"/>
</dbReference>
<dbReference type="PROSITE" id="PS50048">
    <property type="entry name" value="ZN2_CY6_FUNGAL_2"/>
    <property type="match status" value="1"/>
</dbReference>
<dbReference type="GO" id="GO:0008270">
    <property type="term" value="F:zinc ion binding"/>
    <property type="evidence" value="ECO:0007669"/>
    <property type="project" value="InterPro"/>
</dbReference>
<feature type="compositionally biased region" description="Low complexity" evidence="6">
    <location>
        <begin position="253"/>
        <end position="273"/>
    </location>
</feature>
<dbReference type="Proteomes" id="UP000078595">
    <property type="component" value="Chromosome 5"/>
</dbReference>
<dbReference type="InterPro" id="IPR007219">
    <property type="entry name" value="XnlR_reg_dom"/>
</dbReference>
<keyword evidence="5" id="KW-0539">Nucleus</keyword>
<keyword evidence="4" id="KW-0804">Transcription</keyword>
<evidence type="ECO:0000256" key="5">
    <source>
        <dbReference type="ARBA" id="ARBA00023242"/>
    </source>
</evidence>
<protein>
    <recommendedName>
        <fullName evidence="7">Zn(2)-C6 fungal-type domain-containing protein</fullName>
    </recommendedName>
</protein>
<accession>A0AAJ8KQF0</accession>
<dbReference type="GO" id="GO:0006351">
    <property type="term" value="P:DNA-templated transcription"/>
    <property type="evidence" value="ECO:0007669"/>
    <property type="project" value="InterPro"/>
</dbReference>
<dbReference type="InterPro" id="IPR036864">
    <property type="entry name" value="Zn2-C6_fun-type_DNA-bd_sf"/>
</dbReference>
<proteinExistence type="predicted"/>
<dbReference type="PANTHER" id="PTHR47338">
    <property type="entry name" value="ZN(II)2CYS6 TRANSCRIPTION FACTOR (EUROFUNG)-RELATED"/>
    <property type="match status" value="1"/>
</dbReference>
<keyword evidence="2" id="KW-0479">Metal-binding</keyword>
<dbReference type="SMART" id="SM00066">
    <property type="entry name" value="GAL4"/>
    <property type="match status" value="1"/>
</dbReference>
<keyword evidence="3" id="KW-0805">Transcription regulation</keyword>
<dbReference type="EMBL" id="CP144534">
    <property type="protein sequence ID" value="WWC61950.1"/>
    <property type="molecule type" value="Genomic_DNA"/>
</dbReference>
<dbReference type="CDD" id="cd00067">
    <property type="entry name" value="GAL4"/>
    <property type="match status" value="1"/>
</dbReference>
<feature type="compositionally biased region" description="Basic and acidic residues" evidence="6">
    <location>
        <begin position="8"/>
        <end position="17"/>
    </location>
</feature>
<keyword evidence="9" id="KW-1185">Reference proteome</keyword>
<dbReference type="InterPro" id="IPR001138">
    <property type="entry name" value="Zn2Cys6_DnaBD"/>
</dbReference>
<feature type="region of interest" description="Disordered" evidence="6">
    <location>
        <begin position="1"/>
        <end position="35"/>
    </location>
</feature>
<dbReference type="Pfam" id="PF00172">
    <property type="entry name" value="Zn_clus"/>
    <property type="match status" value="1"/>
</dbReference>
<comment type="subcellular location">
    <subcellularLocation>
        <location evidence="1">Nucleus</location>
    </subcellularLocation>
</comment>
<reference evidence="8" key="2">
    <citation type="submission" date="2024-02" db="EMBL/GenBank/DDBJ databases">
        <title>Comparative genomics of Cryptococcus and Kwoniella reveals pathogenesis evolution and contrasting modes of karyotype evolution via chromosome fusion or intercentromeric recombination.</title>
        <authorList>
            <person name="Coelho M.A."/>
            <person name="David-Palma M."/>
            <person name="Shea T."/>
            <person name="Bowers K."/>
            <person name="McGinley-Smith S."/>
            <person name="Mohammad A.W."/>
            <person name="Gnirke A."/>
            <person name="Yurkov A.M."/>
            <person name="Nowrousian M."/>
            <person name="Sun S."/>
            <person name="Cuomo C.A."/>
            <person name="Heitman J."/>
        </authorList>
    </citation>
    <scope>NUCLEOTIDE SEQUENCE</scope>
    <source>
        <strain evidence="8">CBS 10117</strain>
    </source>
</reference>
<name>A0AAJ8KQF0_9TREE</name>
<feature type="compositionally biased region" description="Basic residues" evidence="6">
    <location>
        <begin position="18"/>
        <end position="27"/>
    </location>
</feature>
<dbReference type="AlphaFoldDB" id="A0AAJ8KQF0"/>
<feature type="region of interest" description="Disordered" evidence="6">
    <location>
        <begin position="253"/>
        <end position="288"/>
    </location>
</feature>
<dbReference type="SUPFAM" id="SSF57701">
    <property type="entry name" value="Zn2/Cys6 DNA-binding domain"/>
    <property type="match status" value="1"/>
</dbReference>
<dbReference type="RefSeq" id="XP_065825050.1">
    <property type="nucleotide sequence ID" value="XM_065968978.1"/>
</dbReference>
<dbReference type="Gene3D" id="4.10.240.10">
    <property type="entry name" value="Zn(2)-C6 fungal-type DNA-binding domain"/>
    <property type="match status" value="1"/>
</dbReference>
<dbReference type="PANTHER" id="PTHR47338:SF29">
    <property type="entry name" value="ZN(2)-C6 FUNGAL-TYPE DOMAIN-CONTAINING PROTEIN"/>
    <property type="match status" value="1"/>
</dbReference>
<evidence type="ECO:0000256" key="6">
    <source>
        <dbReference type="SAM" id="MobiDB-lite"/>
    </source>
</evidence>
<evidence type="ECO:0000256" key="3">
    <source>
        <dbReference type="ARBA" id="ARBA00023015"/>
    </source>
</evidence>
<dbReference type="InterPro" id="IPR050815">
    <property type="entry name" value="TF_fung"/>
</dbReference>
<sequence length="891" mass="98158">MPPINASHAHEDDDKARRNGFPHHLGRSRAPGQPLRRGDACLMCRAKKLKCSAQKPVCDQCAKRKDRCVYDAVRPASRVEQLERKLAEMDEQDFQEALARRVSASFSQFGFDQVNSHLPPSGSTNTLGQDNGIPNFGYNLLGVHPSTQMPSLNGDTTSPNSVDQILNTDTEPLVDINDMPLTAWSWPNTATTATFEPSQLNQPLVSAGVLPQFGQHPNPWTALGTPTATPTSFSFLNSHTSPPVNGFNTISAPSTACTSASSSRAQSHDSTTSPTPPQGLFNGSPPIPGLDNLNISLPSVQNALDPLQLYPSPTHQTSVPQSAKLVNGFANHLDSQNMTTSASLGWKSAVPFVNATAMYAEDMSQSVFAIKKELDTQERAMKAKELSASARDYLLDLFFCPTPPRPQCGSELFSQEEFKARLSLPESDRPHPCLLFSMYTIAASGSYVPSIRKLAEPLFKIATMKLDVAIRKQDRLLDAIKACKNLSKWLFTKARILEGYQLSAKAITLCIACNLHQIPSSIFRTEDYDTSNNQASGLIRPPRDQADLADRIHTFWSAWGNERGGNLTHSWPSSIKDHNVTTPLPRNKADYSSNALIDEPDLSLRDLYDLPHRSDARAPRSLYAYILIAEHLIHRSMTLTQQPAESVSSSFRSQSVFAKGPHQMMIPSIHYPIAFKEILATAQWLEDQMPEEWGTSFMDSPKWQEPDVFVVALCLKVARMHLHPLESSKDYQVGLNTAFEASKLIKTLTAYYLQIQNTPPASAVSPTHALLPTTGDKGLDTRVHTPMPPFPFSPPIEVPVMENGNIGQKWDSKECSRNANGISGPYTLSPSFWVIEKLVGGAKLFDNMGRPDDARKCMMEAQTIITGYRTLGVKCNVVGEHVEKLEKLVAS</sequence>